<feature type="transmembrane region" description="Helical" evidence="8">
    <location>
        <begin position="128"/>
        <end position="159"/>
    </location>
</feature>
<evidence type="ECO:0000256" key="8">
    <source>
        <dbReference type="SAM" id="Phobius"/>
    </source>
</evidence>
<reference evidence="10" key="1">
    <citation type="submission" date="2025-08" db="UniProtKB">
        <authorList>
            <consortium name="RefSeq"/>
        </authorList>
    </citation>
    <scope>IDENTIFICATION</scope>
    <source>
        <tissue evidence="10">Gonads</tissue>
    </source>
</reference>
<feature type="transmembrane region" description="Helical" evidence="8">
    <location>
        <begin position="503"/>
        <end position="524"/>
    </location>
</feature>
<dbReference type="Pfam" id="PF00939">
    <property type="entry name" value="Na_sulph_symp"/>
    <property type="match status" value="1"/>
</dbReference>
<gene>
    <name evidence="10" type="primary">LOC106161700</name>
</gene>
<evidence type="ECO:0000256" key="6">
    <source>
        <dbReference type="ARBA" id="ARBA00023136"/>
    </source>
</evidence>
<keyword evidence="3" id="KW-0813">Transport</keyword>
<evidence type="ECO:0000256" key="7">
    <source>
        <dbReference type="SAM" id="MobiDB-lite"/>
    </source>
</evidence>
<keyword evidence="5 8" id="KW-1133">Transmembrane helix</keyword>
<dbReference type="GO" id="GO:0015141">
    <property type="term" value="F:succinate transmembrane transporter activity"/>
    <property type="evidence" value="ECO:0007669"/>
    <property type="project" value="UniProtKB-ARBA"/>
</dbReference>
<feature type="transmembrane region" description="Helical" evidence="8">
    <location>
        <begin position="92"/>
        <end position="116"/>
    </location>
</feature>
<feature type="transmembrane region" description="Helical" evidence="8">
    <location>
        <begin position="584"/>
        <end position="603"/>
    </location>
</feature>
<dbReference type="FunCoup" id="A0A1S3I7E3">
    <property type="interactions" value="251"/>
</dbReference>
<keyword evidence="4 8" id="KW-0812">Transmembrane</keyword>
<feature type="transmembrane region" description="Helical" evidence="8">
    <location>
        <begin position="615"/>
        <end position="638"/>
    </location>
</feature>
<dbReference type="OrthoDB" id="6493944at2759"/>
<sequence length="766" mass="84120">MTQHCLFKQLLLLLLLLFFCLLITQDRNFFSLLIVRIDFFIYLSVPVQGTILFQQLLTDKKRSKQSRDLIRLSCHPGKRDTMGKYSIGAILWAYRSTIIMIATPLLLSPIPIYFNVAEPTYWREANCAYILAIMAVFWMTEVIPLAATALFPVVFMPIFSVSTSARVCSQYLKDTNMLFVGGLMVAVAIEKWNLHRRIALGVLMIVGTTPRWLMLGFMLPTWFLSMWISNTATAAMMVPIVQAVLVQLRETTAEDTEEKEHRSSGYDNPAMEYDNGQAVTTFTEPDESKENNGEITPSPSVGGSTNHIEGNKVSGSKATLVSDESDEPEDPAYSKLCKGMYLCIAYAASIGGIATLTGTPPNLVMKGQIDILFEKYNDNTNTKVTFGSWMVFALPISVICLVIAWLWLQLLFLCRIGGCKRQSRDKSYEMGTGDTPQKADEKDQQKRVKSVIRKEWQKMGRLTLAELILLIMFVILAALWLSRAPGQVDGWGSLFKAKYVSDATPAILVALLLFMLPAKGLWCFSGKKDLKNTIQSVMKRFVRIQNSCLGYLMVLSSQCARIVPDQKKPGPSPALLDWKTVEKNFPWGVVILLGGGFALADSAQQSGLSNLVGKAFEGFGDINPAAMAFVIAAVIAGATEVTSNTATATLLIPIIGDLAIAIGIHPLYLILPTTLATSFAFMLPVATPPNAIVFAYGALRVVDMVLAGIGMNIICLGVVALALNTWGTAWFQLDVLPAFMQNATIISTTTILPNTTVAPPLNCTCP</sequence>
<dbReference type="GeneID" id="106161700"/>
<name>A0A1S3I7E3_LINAN</name>
<evidence type="ECO:0000313" key="9">
    <source>
        <dbReference type="Proteomes" id="UP000085678"/>
    </source>
</evidence>
<feature type="region of interest" description="Disordered" evidence="7">
    <location>
        <begin position="424"/>
        <end position="446"/>
    </location>
</feature>
<evidence type="ECO:0000256" key="1">
    <source>
        <dbReference type="ARBA" id="ARBA00004141"/>
    </source>
</evidence>
<evidence type="ECO:0000256" key="2">
    <source>
        <dbReference type="ARBA" id="ARBA00006772"/>
    </source>
</evidence>
<dbReference type="CDD" id="cd01115">
    <property type="entry name" value="SLC13_permease"/>
    <property type="match status" value="1"/>
</dbReference>
<evidence type="ECO:0000256" key="5">
    <source>
        <dbReference type="ARBA" id="ARBA00022989"/>
    </source>
</evidence>
<keyword evidence="6 8" id="KW-0472">Membrane</keyword>
<proteinExistence type="inferred from homology"/>
<dbReference type="AlphaFoldDB" id="A0A1S3I7E3"/>
<dbReference type="PROSITE" id="PS01271">
    <property type="entry name" value="NA_SULFATE"/>
    <property type="match status" value="1"/>
</dbReference>
<accession>A0A1S3I7E3</accession>
<dbReference type="PANTHER" id="PTHR10283:SF82">
    <property type="entry name" value="SOLUTE CARRIER FAMILY 13 MEMBER 2"/>
    <property type="match status" value="1"/>
</dbReference>
<feature type="region of interest" description="Disordered" evidence="7">
    <location>
        <begin position="252"/>
        <end position="328"/>
    </location>
</feature>
<feature type="transmembrane region" description="Helical" evidence="8">
    <location>
        <begin position="462"/>
        <end position="483"/>
    </location>
</feature>
<keyword evidence="9" id="KW-1185">Reference proteome</keyword>
<protein>
    <submittedName>
        <fullName evidence="10">Solute carrier family 13 member 5-like</fullName>
    </submittedName>
</protein>
<dbReference type="RefSeq" id="XP_013394172.1">
    <property type="nucleotide sequence ID" value="XM_013538718.2"/>
</dbReference>
<dbReference type="Proteomes" id="UP000085678">
    <property type="component" value="Unplaced"/>
</dbReference>
<feature type="compositionally biased region" description="Basic and acidic residues" evidence="7">
    <location>
        <begin position="437"/>
        <end position="446"/>
    </location>
</feature>
<evidence type="ECO:0000313" key="10">
    <source>
        <dbReference type="RefSeq" id="XP_013394172.1"/>
    </source>
</evidence>
<dbReference type="InterPro" id="IPR001898">
    <property type="entry name" value="SLC13A/DASS"/>
</dbReference>
<organism evidence="9 10">
    <name type="scientific">Lingula anatina</name>
    <name type="common">Brachiopod</name>
    <name type="synonym">Lingula unguis</name>
    <dbReference type="NCBI Taxonomy" id="7574"/>
    <lineage>
        <taxon>Eukaryota</taxon>
        <taxon>Metazoa</taxon>
        <taxon>Spiralia</taxon>
        <taxon>Lophotrochozoa</taxon>
        <taxon>Brachiopoda</taxon>
        <taxon>Linguliformea</taxon>
        <taxon>Lingulata</taxon>
        <taxon>Lingulida</taxon>
        <taxon>Linguloidea</taxon>
        <taxon>Lingulidae</taxon>
        <taxon>Lingula</taxon>
    </lineage>
</organism>
<evidence type="ECO:0000256" key="3">
    <source>
        <dbReference type="ARBA" id="ARBA00022448"/>
    </source>
</evidence>
<comment type="similarity">
    <text evidence="2">Belongs to the SLC13A/DASS transporter (TC 2.A.47) family. NADC subfamily.</text>
</comment>
<feature type="transmembrane region" description="Helical" evidence="8">
    <location>
        <begin position="339"/>
        <end position="357"/>
    </location>
</feature>
<feature type="transmembrane region" description="Helical" evidence="8">
    <location>
        <begin position="650"/>
        <end position="671"/>
    </location>
</feature>
<feature type="transmembrane region" description="Helical" evidence="8">
    <location>
        <begin position="705"/>
        <end position="723"/>
    </location>
</feature>
<evidence type="ECO:0000256" key="4">
    <source>
        <dbReference type="ARBA" id="ARBA00022692"/>
    </source>
</evidence>
<feature type="transmembrane region" description="Helical" evidence="8">
    <location>
        <begin position="209"/>
        <end position="228"/>
    </location>
</feature>
<comment type="subcellular location">
    <subcellularLocation>
        <location evidence="1">Membrane</location>
        <topology evidence="1">Multi-pass membrane protein</topology>
    </subcellularLocation>
</comment>
<feature type="transmembrane region" description="Helical" evidence="8">
    <location>
        <begin position="389"/>
        <end position="414"/>
    </location>
</feature>
<dbReference type="InParanoid" id="A0A1S3I7E3"/>
<dbReference type="InterPro" id="IPR031312">
    <property type="entry name" value="Na/sul_symport_CS"/>
</dbReference>
<dbReference type="PANTHER" id="PTHR10283">
    <property type="entry name" value="SOLUTE CARRIER FAMILY 13 MEMBER"/>
    <property type="match status" value="1"/>
</dbReference>
<feature type="transmembrane region" description="Helical" evidence="8">
    <location>
        <begin position="678"/>
        <end position="699"/>
    </location>
</feature>
<dbReference type="KEGG" id="lak:106161700"/>
<dbReference type="GO" id="GO:0005886">
    <property type="term" value="C:plasma membrane"/>
    <property type="evidence" value="ECO:0007669"/>
    <property type="project" value="TreeGrafter"/>
</dbReference>
<feature type="compositionally biased region" description="Polar residues" evidence="7">
    <location>
        <begin position="293"/>
        <end position="319"/>
    </location>
</feature>
<feature type="transmembrane region" description="Helical" evidence="8">
    <location>
        <begin position="35"/>
        <end position="57"/>
    </location>
</feature>